<gene>
    <name evidence="2" type="ORF">QYM36_016838</name>
</gene>
<dbReference type="Proteomes" id="UP001187531">
    <property type="component" value="Unassembled WGS sequence"/>
</dbReference>
<dbReference type="EMBL" id="JAVRJZ010000021">
    <property type="protein sequence ID" value="KAK2704576.1"/>
    <property type="molecule type" value="Genomic_DNA"/>
</dbReference>
<accession>A0AA88KW86</accession>
<dbReference type="PANTHER" id="PTHR45749:SF35">
    <property type="entry name" value="AC-LIKE TRANSPOSASE-RELATED"/>
    <property type="match status" value="1"/>
</dbReference>
<dbReference type="AlphaFoldDB" id="A0AA88KW86"/>
<feature type="domain" description="DUF4371" evidence="1">
    <location>
        <begin position="25"/>
        <end position="167"/>
    </location>
</feature>
<dbReference type="Pfam" id="PF14291">
    <property type="entry name" value="DUF4371"/>
    <property type="match status" value="1"/>
</dbReference>
<organism evidence="2 3">
    <name type="scientific">Artemia franciscana</name>
    <name type="common">Brine shrimp</name>
    <name type="synonym">Artemia sanfranciscana</name>
    <dbReference type="NCBI Taxonomy" id="6661"/>
    <lineage>
        <taxon>Eukaryota</taxon>
        <taxon>Metazoa</taxon>
        <taxon>Ecdysozoa</taxon>
        <taxon>Arthropoda</taxon>
        <taxon>Crustacea</taxon>
        <taxon>Branchiopoda</taxon>
        <taxon>Anostraca</taxon>
        <taxon>Artemiidae</taxon>
        <taxon>Artemia</taxon>
    </lineage>
</organism>
<dbReference type="InterPro" id="IPR025398">
    <property type="entry name" value="DUF4371"/>
</dbReference>
<keyword evidence="3" id="KW-1185">Reference proteome</keyword>
<name>A0AA88KW86_ARTSF</name>
<proteinExistence type="predicted"/>
<evidence type="ECO:0000259" key="1">
    <source>
        <dbReference type="Pfam" id="PF14291"/>
    </source>
</evidence>
<dbReference type="PANTHER" id="PTHR45749">
    <property type="match status" value="1"/>
</dbReference>
<evidence type="ECO:0000313" key="3">
    <source>
        <dbReference type="Proteomes" id="UP001187531"/>
    </source>
</evidence>
<reference evidence="2" key="1">
    <citation type="submission" date="2023-07" db="EMBL/GenBank/DDBJ databases">
        <title>Chromosome-level genome assembly of Artemia franciscana.</title>
        <authorList>
            <person name="Jo E."/>
        </authorList>
    </citation>
    <scope>NUCLEOTIDE SEQUENCE</scope>
    <source>
        <tissue evidence="2">Whole body</tissue>
    </source>
</reference>
<evidence type="ECO:0000313" key="2">
    <source>
        <dbReference type="EMBL" id="KAK2704576.1"/>
    </source>
</evidence>
<protein>
    <recommendedName>
        <fullName evidence="1">DUF4371 domain-containing protein</fullName>
    </recommendedName>
</protein>
<sequence>MKTASSYVWKQKQRNNRRVFKVSASDNENFLKFLEYLALFNPLMHEYLHKIHDNETKVQYLSKDVQNEMIKLLANVVQNEIISLVHAAKYYSTILDSTLDVSHTEQMTVIVRSVAIAETTSEIREHFIGFIPLSEKNGANLTEATVEKLKELELRIDDLRSQGYDNGNGFGSIPVDTRGVAGELNIQPTFETETLPSRLRKKKKQFDYETDDEPLVSPQEHFKVNFYFALSILHFIFWMNDSTLNTATTKSLMEDCMNLKHFLSNNEARDIEGHKLCNEVQAIVRRVPKNAHPEDVLNFIISNYLKDCASNLSGAFRILLTLHVFVASGKRSFSKLKYIKTYIRSTAMQERLQGLATLSVE</sequence>
<comment type="caution">
    <text evidence="2">The sequence shown here is derived from an EMBL/GenBank/DDBJ whole genome shotgun (WGS) entry which is preliminary data.</text>
</comment>